<dbReference type="Proteomes" id="UP001239111">
    <property type="component" value="Chromosome 3"/>
</dbReference>
<comment type="caution">
    <text evidence="1">The sequence shown here is derived from an EMBL/GenBank/DDBJ whole genome shotgun (WGS) entry which is preliminary data.</text>
</comment>
<evidence type="ECO:0000313" key="2">
    <source>
        <dbReference type="Proteomes" id="UP001239111"/>
    </source>
</evidence>
<organism evidence="1 2">
    <name type="scientific">Eretmocerus hayati</name>
    <dbReference type="NCBI Taxonomy" id="131215"/>
    <lineage>
        <taxon>Eukaryota</taxon>
        <taxon>Metazoa</taxon>
        <taxon>Ecdysozoa</taxon>
        <taxon>Arthropoda</taxon>
        <taxon>Hexapoda</taxon>
        <taxon>Insecta</taxon>
        <taxon>Pterygota</taxon>
        <taxon>Neoptera</taxon>
        <taxon>Endopterygota</taxon>
        <taxon>Hymenoptera</taxon>
        <taxon>Apocrita</taxon>
        <taxon>Proctotrupomorpha</taxon>
        <taxon>Chalcidoidea</taxon>
        <taxon>Aphelinidae</taxon>
        <taxon>Aphelininae</taxon>
        <taxon>Eretmocerus</taxon>
    </lineage>
</organism>
<name>A0ACC2NLS5_9HYME</name>
<evidence type="ECO:0000313" key="1">
    <source>
        <dbReference type="EMBL" id="KAJ8672062.1"/>
    </source>
</evidence>
<reference evidence="1" key="1">
    <citation type="submission" date="2023-04" db="EMBL/GenBank/DDBJ databases">
        <title>A chromosome-level genome assembly of the parasitoid wasp Eretmocerus hayati.</title>
        <authorList>
            <person name="Zhong Y."/>
            <person name="Liu S."/>
            <person name="Liu Y."/>
        </authorList>
    </citation>
    <scope>NUCLEOTIDE SEQUENCE</scope>
    <source>
        <strain evidence="1">ZJU_SS_LIU_2023</strain>
    </source>
</reference>
<proteinExistence type="predicted"/>
<dbReference type="EMBL" id="CM056743">
    <property type="protein sequence ID" value="KAJ8672062.1"/>
    <property type="molecule type" value="Genomic_DNA"/>
</dbReference>
<keyword evidence="2" id="KW-1185">Reference proteome</keyword>
<protein>
    <submittedName>
        <fullName evidence="1">Uncharacterized protein</fullName>
    </submittedName>
</protein>
<accession>A0ACC2NLS5</accession>
<sequence>MRVKTKLPQEEEHRRRRKYQLASERRLEDRTGQCKTTSKSGTRFPKAAARTTKEAMRSYLKRWRLESFPPHPKTFKEFCKQVREERYTSILKSMHAKLEAHVKVDDDGEEHIIYYDRDYVQEVMRNTKYFFLDGTFQCRPGRMKGIAQIFNVMGIKLGRAAVMFEVLMSRRTQKSYEAVFKHIKEVCEFSELTVTMCDFEQPMRAAFSVYWPEVSVVGCNVHFDRALYQKLKELKVDMNNEDVKKNINWILALAFLPSDLIQETYDDIKEGMPFPIRCILEKFLEYFERFWLGIVKPDGFPIFGLFQRSNNISEQLNSKYLQYMGRGPTSCEYSRDDIDFDHSLFLPEIEVRQQNLGQRLLKLRKKQAERLRLREREDGDSAIDVESNAGAESQENGDDIDEANAIENNDEENVIVDSDSEEDSSNEGCSPGEEEISSEDDLNLEHNTKKKIDRSGK</sequence>
<gene>
    <name evidence="1" type="ORF">QAD02_003321</name>
</gene>